<proteinExistence type="predicted"/>
<sequence length="86" mass="9004">MGVARYRTAQELLALDPSLTLDDCASMTMRELRDRIAALEAGDDNGGTAADDEPVAPSGDDGNGGGAGCRNGHEQGQGHHRQQPTR</sequence>
<feature type="region of interest" description="Disordered" evidence="1">
    <location>
        <begin position="40"/>
        <end position="86"/>
    </location>
</feature>
<organism evidence="2 3">
    <name type="scientific">Slackia isoflavoniconvertens</name>
    <dbReference type="NCBI Taxonomy" id="572010"/>
    <lineage>
        <taxon>Bacteria</taxon>
        <taxon>Bacillati</taxon>
        <taxon>Actinomycetota</taxon>
        <taxon>Coriobacteriia</taxon>
        <taxon>Eggerthellales</taxon>
        <taxon>Eggerthellaceae</taxon>
        <taxon>Slackia</taxon>
    </lineage>
</organism>
<dbReference type="AlphaFoldDB" id="A0A369LP34"/>
<evidence type="ECO:0000313" key="3">
    <source>
        <dbReference type="Proteomes" id="UP000253975"/>
    </source>
</evidence>
<protein>
    <submittedName>
        <fullName evidence="2">Uncharacterized protein</fullName>
    </submittedName>
</protein>
<evidence type="ECO:0000256" key="1">
    <source>
        <dbReference type="SAM" id="MobiDB-lite"/>
    </source>
</evidence>
<reference evidence="2 3" key="1">
    <citation type="journal article" date="2018" name="Elife">
        <title>Discovery and characterization of a prevalent human gut bacterial enzyme sufficient for the inactivation of a family of plant toxins.</title>
        <authorList>
            <person name="Koppel N."/>
            <person name="Bisanz J.E."/>
            <person name="Pandelia M.E."/>
            <person name="Turnbaugh P.J."/>
            <person name="Balskus E.P."/>
        </authorList>
    </citation>
    <scope>NUCLEOTIDE SEQUENCE [LARGE SCALE GENOMIC DNA]</scope>
    <source>
        <strain evidence="2 3">OB21 GAM31</strain>
    </source>
</reference>
<gene>
    <name evidence="2" type="ORF">C1881_03940</name>
</gene>
<dbReference type="Proteomes" id="UP000253975">
    <property type="component" value="Unassembled WGS sequence"/>
</dbReference>
<accession>A0A369LP34</accession>
<evidence type="ECO:0000313" key="2">
    <source>
        <dbReference type="EMBL" id="RDB59838.1"/>
    </source>
</evidence>
<dbReference type="EMBL" id="PPTO01000004">
    <property type="protein sequence ID" value="RDB59838.1"/>
    <property type="molecule type" value="Genomic_DNA"/>
</dbReference>
<comment type="caution">
    <text evidence="2">The sequence shown here is derived from an EMBL/GenBank/DDBJ whole genome shotgun (WGS) entry which is preliminary data.</text>
</comment>
<name>A0A369LP34_9ACTN</name>